<comment type="caution">
    <text evidence="2">The sequence shown here is derived from an EMBL/GenBank/DDBJ whole genome shotgun (WGS) entry which is preliminary data.</text>
</comment>
<gene>
    <name evidence="2" type="ORF">F6V30_10015</name>
</gene>
<name>A0ABQ6TP99_9BACT</name>
<dbReference type="RefSeq" id="WP_151156832.1">
    <property type="nucleotide sequence ID" value="NZ_VZRA01000002.1"/>
</dbReference>
<evidence type="ECO:0008006" key="4">
    <source>
        <dbReference type="Google" id="ProtNLM"/>
    </source>
</evidence>
<organism evidence="2 3">
    <name type="scientific">Oryzomonas sagensis</name>
    <dbReference type="NCBI Taxonomy" id="2603857"/>
    <lineage>
        <taxon>Bacteria</taxon>
        <taxon>Pseudomonadati</taxon>
        <taxon>Thermodesulfobacteriota</taxon>
        <taxon>Desulfuromonadia</taxon>
        <taxon>Geobacterales</taxon>
        <taxon>Geobacteraceae</taxon>
        <taxon>Oryzomonas</taxon>
    </lineage>
</organism>
<dbReference type="Proteomes" id="UP000798046">
    <property type="component" value="Unassembled WGS sequence"/>
</dbReference>
<protein>
    <recommendedName>
        <fullName evidence="4">Cytochrome c-552/4 domain-containing protein</fullName>
    </recommendedName>
</protein>
<evidence type="ECO:0000256" key="1">
    <source>
        <dbReference type="SAM" id="SignalP"/>
    </source>
</evidence>
<proteinExistence type="predicted"/>
<dbReference type="Gene3D" id="1.10.1130.10">
    <property type="entry name" value="Flavocytochrome C3, Chain A"/>
    <property type="match status" value="1"/>
</dbReference>
<dbReference type="EMBL" id="VZRA01000002">
    <property type="protein sequence ID" value="KAB0670471.1"/>
    <property type="molecule type" value="Genomic_DNA"/>
</dbReference>
<evidence type="ECO:0000313" key="3">
    <source>
        <dbReference type="Proteomes" id="UP000798046"/>
    </source>
</evidence>
<evidence type="ECO:0000313" key="2">
    <source>
        <dbReference type="EMBL" id="KAB0670471.1"/>
    </source>
</evidence>
<reference evidence="2 3" key="1">
    <citation type="journal article" date="2020" name="Microorganisms">
        <title>Description of Three Novel Members in the Family Geobacteraceae, Oryzomonas japonicum gen. nov., sp. nov., Oryzomonas sagensis sp. nov., and Oryzomonas ruber sp. nov.</title>
        <authorList>
            <person name="Xu Z."/>
            <person name="Masuda Y."/>
            <person name="Hayakawa C."/>
            <person name="Ushijima N."/>
            <person name="Kawano K."/>
            <person name="Shiratori Y."/>
            <person name="Senoo K."/>
            <person name="Itoh H."/>
        </authorList>
    </citation>
    <scope>NUCLEOTIDE SEQUENCE [LARGE SCALE GENOMIC DNA]</scope>
    <source>
        <strain evidence="2 3">Red100</strain>
    </source>
</reference>
<feature type="chain" id="PRO_5047087322" description="Cytochrome c-552/4 domain-containing protein" evidence="1">
    <location>
        <begin position="29"/>
        <end position="410"/>
    </location>
</feature>
<keyword evidence="1" id="KW-0732">Signal</keyword>
<feature type="signal peptide" evidence="1">
    <location>
        <begin position="1"/>
        <end position="28"/>
    </location>
</feature>
<keyword evidence="3" id="KW-1185">Reference proteome</keyword>
<sequence length="410" mass="44547">MKNGITSGVVSTVAAVLVSLTVSAVAGAEGMASPEGTATPSETCGGCHKAIYREFAFGFGSDIHYKPTTIPAAPNQKLTMPANISDTATAHAFAGVEPYPIHSREAEEGGKSCNVCHFPEPFAIPAMGVEEMTKPKARPKGKEAGGLTCASCHLTPEGVIRGPHAVKAPHATVADPAIQTSAMCAYCHSMGKRVPGKQTQTFLEWRDDFNKPGLGKQHCQDCHMPRTVRKVAEDFDNPARAVARHLWTGGRSQQRLASALSLAISQQDKGRSDLSFHVINVGAGHSVPTGSNRRAIYLNVEIMDKDGKNVARNEWMFAPWYGARPDDKKFLEEDKKRPDAKAAMQADAQGPHEEIIRAGEERILPWTPKLPAGEYTVRARLVYDLNRYNDESFTDDQTEINSAILAFRVR</sequence>
<dbReference type="SUPFAM" id="SSF48695">
    <property type="entry name" value="Multiheme cytochromes"/>
    <property type="match status" value="1"/>
</dbReference>
<dbReference type="InterPro" id="IPR036280">
    <property type="entry name" value="Multihaem_cyt_sf"/>
</dbReference>
<accession>A0ABQ6TP99</accession>